<dbReference type="PANTHER" id="PTHR10291:SF43">
    <property type="entry name" value="DEHYDRODOLICHYL DIPHOSPHATE SYNTHASE COMPLEX SUBUNIT DHDDS"/>
    <property type="match status" value="1"/>
</dbReference>
<keyword evidence="3" id="KW-0472">Membrane</keyword>
<dbReference type="Gene3D" id="3.40.1180.10">
    <property type="entry name" value="Decaprenyl diphosphate synthase-like"/>
    <property type="match status" value="1"/>
</dbReference>
<feature type="transmembrane region" description="Helical" evidence="3">
    <location>
        <begin position="37"/>
        <end position="58"/>
    </location>
</feature>
<evidence type="ECO:0000256" key="3">
    <source>
        <dbReference type="RuleBase" id="RU363018"/>
    </source>
</evidence>
<dbReference type="PANTHER" id="PTHR10291">
    <property type="entry name" value="DEHYDRODOLICHYL DIPHOSPHATE SYNTHASE FAMILY MEMBER"/>
    <property type="match status" value="1"/>
</dbReference>
<accession>A0A0N0VDU1</accession>
<name>A0A0N0VDU1_LEPPY</name>
<dbReference type="GO" id="GO:0045547">
    <property type="term" value="F:ditrans,polycis-polyprenyl diphosphate synthase [(2E,6E)-farnesyl diphosphate specific] activity"/>
    <property type="evidence" value="ECO:0007669"/>
    <property type="project" value="TreeGrafter"/>
</dbReference>
<evidence type="ECO:0000313" key="5">
    <source>
        <dbReference type="Proteomes" id="UP000037923"/>
    </source>
</evidence>
<protein>
    <recommendedName>
        <fullName evidence="3">Alkyl transferase</fullName>
        <ecNumber evidence="3">2.5.1.-</ecNumber>
    </recommendedName>
</protein>
<dbReference type="OrthoDB" id="4173905at2759"/>
<comment type="similarity">
    <text evidence="1 3">Belongs to the UPP synthase family.</text>
</comment>
<dbReference type="EMBL" id="LGTL01000020">
    <property type="protein sequence ID" value="KPA76578.1"/>
    <property type="molecule type" value="Genomic_DNA"/>
</dbReference>
<dbReference type="Proteomes" id="UP000037923">
    <property type="component" value="Unassembled WGS sequence"/>
</dbReference>
<dbReference type="InterPro" id="IPR036424">
    <property type="entry name" value="UPP_synth-like_sf"/>
</dbReference>
<organism evidence="4 5">
    <name type="scientific">Leptomonas pyrrhocoris</name>
    <name type="common">Firebug parasite</name>
    <dbReference type="NCBI Taxonomy" id="157538"/>
    <lineage>
        <taxon>Eukaryota</taxon>
        <taxon>Discoba</taxon>
        <taxon>Euglenozoa</taxon>
        <taxon>Kinetoplastea</taxon>
        <taxon>Metakinetoplastina</taxon>
        <taxon>Trypanosomatida</taxon>
        <taxon>Trypanosomatidae</taxon>
        <taxon>Leishmaniinae</taxon>
        <taxon>Leptomonas</taxon>
    </lineage>
</organism>
<proteinExistence type="inferred from homology"/>
<dbReference type="GeneID" id="26908147"/>
<reference evidence="4 5" key="1">
    <citation type="submission" date="2015-07" db="EMBL/GenBank/DDBJ databases">
        <title>High-quality genome of monoxenous trypanosomatid Leptomonas pyrrhocoris.</title>
        <authorList>
            <person name="Flegontov P."/>
            <person name="Butenko A."/>
            <person name="Firsov S."/>
            <person name="Vlcek C."/>
            <person name="Logacheva M.D."/>
            <person name="Field M."/>
            <person name="Filatov D."/>
            <person name="Flegontova O."/>
            <person name="Gerasimov E."/>
            <person name="Jackson A.P."/>
            <person name="Kelly S."/>
            <person name="Opperdoes F."/>
            <person name="O'Reilly A."/>
            <person name="Votypka J."/>
            <person name="Yurchenko V."/>
            <person name="Lukes J."/>
        </authorList>
    </citation>
    <scope>NUCLEOTIDE SEQUENCE [LARGE SCALE GENOMIC DNA]</scope>
    <source>
        <strain evidence="4">H10</strain>
    </source>
</reference>
<dbReference type="EC" id="2.5.1.-" evidence="3"/>
<dbReference type="RefSeq" id="XP_015655017.1">
    <property type="nucleotide sequence ID" value="XM_015806653.1"/>
</dbReference>
<dbReference type="InterPro" id="IPR001441">
    <property type="entry name" value="UPP_synth-like"/>
</dbReference>
<dbReference type="NCBIfam" id="TIGR00055">
    <property type="entry name" value="uppS"/>
    <property type="match status" value="1"/>
</dbReference>
<keyword evidence="3" id="KW-0812">Transmembrane</keyword>
<dbReference type="InterPro" id="IPR018520">
    <property type="entry name" value="UPP_synth-like_CS"/>
</dbReference>
<dbReference type="VEuPathDB" id="TriTrypDB:LpyrH10_20_1850"/>
<dbReference type="SUPFAM" id="SSF64005">
    <property type="entry name" value="Undecaprenyl diphosphate synthase"/>
    <property type="match status" value="1"/>
</dbReference>
<keyword evidence="5" id="KW-1185">Reference proteome</keyword>
<comment type="caution">
    <text evidence="4">The sequence shown here is derived from an EMBL/GenBank/DDBJ whole genome shotgun (WGS) entry which is preliminary data.</text>
</comment>
<keyword evidence="3" id="KW-1133">Transmembrane helix</keyword>
<evidence type="ECO:0000313" key="4">
    <source>
        <dbReference type="EMBL" id="KPA76578.1"/>
    </source>
</evidence>
<gene>
    <name evidence="4" type="ORF">ABB37_07862</name>
</gene>
<dbReference type="PROSITE" id="PS01066">
    <property type="entry name" value="UPP_SYNTHASE"/>
    <property type="match status" value="1"/>
</dbReference>
<dbReference type="HAMAP" id="MF_01139">
    <property type="entry name" value="ISPT"/>
    <property type="match status" value="1"/>
</dbReference>
<evidence type="ECO:0000256" key="1">
    <source>
        <dbReference type="ARBA" id="ARBA00005432"/>
    </source>
</evidence>
<sequence>MGAALQARHKAAATPGEYAAFNDSGEMLALRTACGTFGAACVSILFFAFFVQMGIVLLRLYTRKETGKASVPKPDPAKRTVRHLGIIMDGNRRFGQKHSTRHAEPDAAVLKTLCTELCSPEAALVYNGNKEQASWLATRYNRFMKLIEHTTFDGHRNGGEKLLEVLSHCIDANVDMVTAYAFSTDNWQRPAAEVDSLMSLFFFFFDRIRKVALDKHIFVRFISTELDRLPARVVELMQTVEVESRAIQPRRLTLNICVSYSGQSEVVAACNRILARRLCSCGPSLATPVTREEMNHEMLRSITQDDYEEQDKLVFTNGVSAEPELILRTSGEQRVSNFLLYECAYSEFAFFKKTWPEFTREDLLEALDGYASRDKRRGK</sequence>
<dbReference type="Pfam" id="PF01255">
    <property type="entry name" value="Prenyltransf"/>
    <property type="match status" value="1"/>
</dbReference>
<dbReference type="CDD" id="cd00475">
    <property type="entry name" value="Cis_IPPS"/>
    <property type="match status" value="1"/>
</dbReference>
<dbReference type="OMA" id="ECAYSEF"/>
<dbReference type="AlphaFoldDB" id="A0A0N0VDU1"/>
<dbReference type="GO" id="GO:0016094">
    <property type="term" value="P:polyprenol biosynthetic process"/>
    <property type="evidence" value="ECO:0007669"/>
    <property type="project" value="TreeGrafter"/>
</dbReference>
<evidence type="ECO:0000256" key="2">
    <source>
        <dbReference type="ARBA" id="ARBA00022679"/>
    </source>
</evidence>
<dbReference type="GO" id="GO:0005783">
    <property type="term" value="C:endoplasmic reticulum"/>
    <property type="evidence" value="ECO:0007669"/>
    <property type="project" value="TreeGrafter"/>
</dbReference>
<keyword evidence="2 3" id="KW-0808">Transferase</keyword>